<sequence length="254" mass="28580">MLGLMNSNTSSAVCACPSLSRVIKRHSVLNAGEITYSNGFISQLDQFTALVEPIASTVPYKIALPAFGSQESDWPDSGGECGVPEETMFDVPDEIDPKPRIIEERKEIYIENEGYSTDYGMLHFCIADGEQDRRKGSEQYAFIEKCLASVDKQKQPRLIFAAHLVPGVHGKGKFCRDFGRNTRCTFHLMDTPTTMKGHALFTWLFLLCKLDRMLCGILAYEYGEEEKTSKRTTREILSEDLEVIAKYSPFLPSH</sequence>
<evidence type="ECO:0000313" key="2">
    <source>
        <dbReference type="Proteomes" id="UP001314170"/>
    </source>
</evidence>
<evidence type="ECO:0000313" key="1">
    <source>
        <dbReference type="EMBL" id="CAK7336708.1"/>
    </source>
</evidence>
<comment type="caution">
    <text evidence="1">The sequence shown here is derived from an EMBL/GenBank/DDBJ whole genome shotgun (WGS) entry which is preliminary data.</text>
</comment>
<dbReference type="PANTHER" id="PTHR45778">
    <property type="entry name" value="PURPLE ACID PHOSPHATASE-RELATED"/>
    <property type="match status" value="1"/>
</dbReference>
<organism evidence="1 2">
    <name type="scientific">Dovyalis caffra</name>
    <dbReference type="NCBI Taxonomy" id="77055"/>
    <lineage>
        <taxon>Eukaryota</taxon>
        <taxon>Viridiplantae</taxon>
        <taxon>Streptophyta</taxon>
        <taxon>Embryophyta</taxon>
        <taxon>Tracheophyta</taxon>
        <taxon>Spermatophyta</taxon>
        <taxon>Magnoliopsida</taxon>
        <taxon>eudicotyledons</taxon>
        <taxon>Gunneridae</taxon>
        <taxon>Pentapetalae</taxon>
        <taxon>rosids</taxon>
        <taxon>fabids</taxon>
        <taxon>Malpighiales</taxon>
        <taxon>Salicaceae</taxon>
        <taxon>Flacourtieae</taxon>
        <taxon>Dovyalis</taxon>
    </lineage>
</organism>
<dbReference type="Proteomes" id="UP001314170">
    <property type="component" value="Unassembled WGS sequence"/>
</dbReference>
<dbReference type="AlphaFoldDB" id="A0AAV1RKU5"/>
<reference evidence="1 2" key="1">
    <citation type="submission" date="2024-01" db="EMBL/GenBank/DDBJ databases">
        <authorList>
            <person name="Waweru B."/>
        </authorList>
    </citation>
    <scope>NUCLEOTIDE SEQUENCE [LARGE SCALE GENOMIC DNA]</scope>
</reference>
<dbReference type="EMBL" id="CAWUPB010001009">
    <property type="protein sequence ID" value="CAK7336708.1"/>
    <property type="molecule type" value="Genomic_DNA"/>
</dbReference>
<dbReference type="PANTHER" id="PTHR45778:SF6">
    <property type="entry name" value="INACTIVE PURPLE ACID PHOSPHATASE 24-RELATED"/>
    <property type="match status" value="1"/>
</dbReference>
<gene>
    <name evidence="1" type="ORF">DCAF_LOCUS11719</name>
</gene>
<name>A0AAV1RKU5_9ROSI</name>
<dbReference type="Gene3D" id="3.60.21.10">
    <property type="match status" value="1"/>
</dbReference>
<dbReference type="InterPro" id="IPR029052">
    <property type="entry name" value="Metallo-depent_PP-like"/>
</dbReference>
<dbReference type="SUPFAM" id="SSF56300">
    <property type="entry name" value="Metallo-dependent phosphatases"/>
    <property type="match status" value="1"/>
</dbReference>
<accession>A0AAV1RKU5</accession>
<protein>
    <submittedName>
        <fullName evidence="1">Uncharacterized protein</fullName>
    </submittedName>
</protein>
<keyword evidence="2" id="KW-1185">Reference proteome</keyword>
<proteinExistence type="predicted"/>